<accession>A0A6S7HMS4</accession>
<proteinExistence type="predicted"/>
<sequence>MATTINKVRTAVRRDCRLTKNVVGSLQTCKLNENEDLLTKKINDIDEHAESPEIMAHRNNLRGLRAILQQLPCITSAGNRSVRFSYIQFDEAFALFLSFRPGLTAESITDTNCQKVFKELLCHPKHGLSVYVVSSKYILLRSSDVDLELFIEDIMSSNDNSEAEEGRLIISRDLLQDMLNSMDSAWDKKVLKVALGGTRSRNQLQELGIGSRIQQYTQSVLETIQEKKTAENDARKLVVGNLERKAANIGKRIQKEKFKLAQKCNKWNDVQLHELQEIIDDLTEQYTSVHKLLDDKSGSKNFKHMVKRKHCKLVMEKGIGMRKSGTGRPRAMDETDENYVLQCIENKATAHGRRHDSVMYLNHRVKKKDFLRLANTSRISRGLKPIKSSTTVFNRARPRNRRSLQAKKHLGLGLFCSKKPPKLEDNENILTHHQRAFKKAILMERCGEDDEEKRKYNLFISRDDKAYICPGTGTGMQSARNVKIIQPSDPSKQRVLPKYDFPERLVNATPGVNRIMNYEINKEMGSKDQLKMTDTEVVVFNRPKNFVGSNGSVWASEYMRLRYKEPVLFVVDESELKSSTASLTKLVDQLKLYCLMSNKSDVLNISPNLSCAHRQYEILRATSLVRILTSFQDTVEEEPNNYLDVDMNTLAELVNSSTELLGKLQSDCHHSVIWNAMEALLKSCRQNVTNLAECLPEFKSRIHKFTDAGPGVGITNYDVKVRCAEIILLTGIDYYIRHHLANGDSSQNEVERCQSYVGDAICDGGALIWEYKSSYEGLTEEQISAMSFDELEKSEHDRMKYNAFKVCEELTYRIDGATAPGGFMKAYTSQDSEDLFFNNHDHLKAFLSTTDIKGNKKQCPGWNYFTMLKTFFDQHVEVGEKYMEYVKCTCEHCQICATNTWVGPPCCKVPKPYPDYAMLIFGFHYLDVNSTPTEVDGEARAIDDFQPRKQAADQMKKKKLESEEQLDTFSKKFIVEKTRLRKYIEHLTDLEIKRKKRAENRKKLSEQEQQKTFLEYNWLELFEKGLLSKLKVNVLDKYLSNYKLQGKLKLKKAEKVRIIQRHIATTHVELDAGNKDQPLIDMDQDELNSDQPCDTESETNSELESGDSANDIVLADTYLSDSSSGDFTSGRVLITEVISSAVIEE</sequence>
<name>A0A6S7HMS4_PARCT</name>
<gene>
    <name evidence="3" type="ORF">PACLA_8A034224</name>
</gene>
<keyword evidence="3" id="KW-0808">Transferase</keyword>
<evidence type="ECO:0000256" key="2">
    <source>
        <dbReference type="SAM" id="MobiDB-lite"/>
    </source>
</evidence>
<dbReference type="GO" id="GO:0003964">
    <property type="term" value="F:RNA-directed DNA polymerase activity"/>
    <property type="evidence" value="ECO:0007669"/>
    <property type="project" value="UniProtKB-KW"/>
</dbReference>
<evidence type="ECO:0000256" key="1">
    <source>
        <dbReference type="SAM" id="Coils"/>
    </source>
</evidence>
<keyword evidence="1" id="KW-0175">Coiled coil</keyword>
<evidence type="ECO:0000313" key="4">
    <source>
        <dbReference type="Proteomes" id="UP001152795"/>
    </source>
</evidence>
<keyword evidence="3" id="KW-0548">Nucleotidyltransferase</keyword>
<feature type="compositionally biased region" description="Acidic residues" evidence="2">
    <location>
        <begin position="1082"/>
        <end position="1105"/>
    </location>
</feature>
<organism evidence="3 4">
    <name type="scientific">Paramuricea clavata</name>
    <name type="common">Red gorgonian</name>
    <name type="synonym">Violescent sea-whip</name>
    <dbReference type="NCBI Taxonomy" id="317549"/>
    <lineage>
        <taxon>Eukaryota</taxon>
        <taxon>Metazoa</taxon>
        <taxon>Cnidaria</taxon>
        <taxon>Anthozoa</taxon>
        <taxon>Octocorallia</taxon>
        <taxon>Malacalcyonacea</taxon>
        <taxon>Plexauridae</taxon>
        <taxon>Paramuricea</taxon>
    </lineage>
</organism>
<feature type="coiled-coil region" evidence="1">
    <location>
        <begin position="952"/>
        <end position="1010"/>
    </location>
</feature>
<dbReference type="AlphaFoldDB" id="A0A6S7HMS4"/>
<keyword evidence="3" id="KW-0695">RNA-directed DNA polymerase</keyword>
<feature type="region of interest" description="Disordered" evidence="2">
    <location>
        <begin position="1074"/>
        <end position="1106"/>
    </location>
</feature>
<evidence type="ECO:0000313" key="3">
    <source>
        <dbReference type="EMBL" id="CAB4007295.1"/>
    </source>
</evidence>
<dbReference type="EMBL" id="CACRXK020005755">
    <property type="protein sequence ID" value="CAB4007295.1"/>
    <property type="molecule type" value="Genomic_DNA"/>
</dbReference>
<protein>
    <submittedName>
        <fullName evidence="3">RNA-directed DNA polymerase from transposon X-element</fullName>
    </submittedName>
</protein>
<keyword evidence="4" id="KW-1185">Reference proteome</keyword>
<reference evidence="3" key="1">
    <citation type="submission" date="2020-04" db="EMBL/GenBank/DDBJ databases">
        <authorList>
            <person name="Alioto T."/>
            <person name="Alioto T."/>
            <person name="Gomez Garrido J."/>
        </authorList>
    </citation>
    <scope>NUCLEOTIDE SEQUENCE</scope>
    <source>
        <strain evidence="3">A484AB</strain>
    </source>
</reference>
<dbReference type="Proteomes" id="UP001152795">
    <property type="component" value="Unassembled WGS sequence"/>
</dbReference>
<comment type="caution">
    <text evidence="3">The sequence shown here is derived from an EMBL/GenBank/DDBJ whole genome shotgun (WGS) entry which is preliminary data.</text>
</comment>